<dbReference type="RefSeq" id="WP_379788801.1">
    <property type="nucleotide sequence ID" value="NZ_JBHSHL010000042.1"/>
</dbReference>
<evidence type="ECO:0000259" key="1">
    <source>
        <dbReference type="Pfam" id="PF13240"/>
    </source>
</evidence>
<reference evidence="3" key="1">
    <citation type="journal article" date="2019" name="Int. J. Syst. Evol. Microbiol.">
        <title>The Global Catalogue of Microorganisms (GCM) 10K type strain sequencing project: providing services to taxonomists for standard genome sequencing and annotation.</title>
        <authorList>
            <consortium name="The Broad Institute Genomics Platform"/>
            <consortium name="The Broad Institute Genome Sequencing Center for Infectious Disease"/>
            <person name="Wu L."/>
            <person name="Ma J."/>
        </authorList>
    </citation>
    <scope>NUCLEOTIDE SEQUENCE [LARGE SCALE GENOMIC DNA]</scope>
    <source>
        <strain evidence="3">CCUG 46385</strain>
    </source>
</reference>
<accession>A0ABV9QLF2</accession>
<feature type="domain" description="Zinc-ribbon" evidence="1">
    <location>
        <begin position="101"/>
        <end position="123"/>
    </location>
</feature>
<dbReference type="Proteomes" id="UP001595916">
    <property type="component" value="Unassembled WGS sequence"/>
</dbReference>
<protein>
    <submittedName>
        <fullName evidence="2">Zinc ribbon domain-containing protein</fullName>
    </submittedName>
</protein>
<gene>
    <name evidence="2" type="ORF">ACFO4R_09205</name>
</gene>
<name>A0ABV9QLF2_9FIRM</name>
<dbReference type="EMBL" id="JBHSHL010000042">
    <property type="protein sequence ID" value="MFC4805257.1"/>
    <property type="molecule type" value="Genomic_DNA"/>
</dbReference>
<proteinExistence type="predicted"/>
<organism evidence="2 3">
    <name type="scientific">Filifactor villosus</name>
    <dbReference type="NCBI Taxonomy" id="29374"/>
    <lineage>
        <taxon>Bacteria</taxon>
        <taxon>Bacillati</taxon>
        <taxon>Bacillota</taxon>
        <taxon>Clostridia</taxon>
        <taxon>Peptostreptococcales</taxon>
        <taxon>Filifactoraceae</taxon>
        <taxon>Filifactor</taxon>
    </lineage>
</organism>
<dbReference type="InterPro" id="IPR026870">
    <property type="entry name" value="Zinc_ribbon_dom"/>
</dbReference>
<dbReference type="Pfam" id="PF13240">
    <property type="entry name" value="Zn_Ribbon_1"/>
    <property type="match status" value="1"/>
</dbReference>
<keyword evidence="3" id="KW-1185">Reference proteome</keyword>
<evidence type="ECO:0000313" key="2">
    <source>
        <dbReference type="EMBL" id="MFC4805257.1"/>
    </source>
</evidence>
<comment type="caution">
    <text evidence="2">The sequence shown here is derived from an EMBL/GenBank/DDBJ whole genome shotgun (WGS) entry which is preliminary data.</text>
</comment>
<evidence type="ECO:0000313" key="3">
    <source>
        <dbReference type="Proteomes" id="UP001595916"/>
    </source>
</evidence>
<sequence>MADIFSKGLTTLNVATSTFLEEKKIQTHIDSLNEEIALLEREIGNFVFRSWADHQDVSVESFKDKLELILQNQKKILECNENIEELRKKKHEILGTKQKGFCPNCGEPHEATMNFCKKCGSKLS</sequence>